<dbReference type="AlphaFoldDB" id="A0A183KAU7"/>
<dbReference type="WBParaSite" id="SCUD_0001213501-mRNA-1">
    <property type="protein sequence ID" value="SCUD_0001213501-mRNA-1"/>
    <property type="gene ID" value="SCUD_0001213501"/>
</dbReference>
<evidence type="ECO:0000313" key="3">
    <source>
        <dbReference type="WBParaSite" id="SCUD_0001213501-mRNA-1"/>
    </source>
</evidence>
<keyword evidence="2" id="KW-1185">Reference proteome</keyword>
<dbReference type="EMBL" id="UZAK01034887">
    <property type="protein sequence ID" value="VDP47523.1"/>
    <property type="molecule type" value="Genomic_DNA"/>
</dbReference>
<proteinExistence type="predicted"/>
<evidence type="ECO:0000313" key="1">
    <source>
        <dbReference type="EMBL" id="VDP47523.1"/>
    </source>
</evidence>
<accession>A0A183KAU7</accession>
<name>A0A183KAU7_9TREM</name>
<evidence type="ECO:0000313" key="2">
    <source>
        <dbReference type="Proteomes" id="UP000279833"/>
    </source>
</evidence>
<organism evidence="3">
    <name type="scientific">Schistosoma curassoni</name>
    <dbReference type="NCBI Taxonomy" id="6186"/>
    <lineage>
        <taxon>Eukaryota</taxon>
        <taxon>Metazoa</taxon>
        <taxon>Spiralia</taxon>
        <taxon>Lophotrochozoa</taxon>
        <taxon>Platyhelminthes</taxon>
        <taxon>Trematoda</taxon>
        <taxon>Digenea</taxon>
        <taxon>Strigeidida</taxon>
        <taxon>Schistosomatoidea</taxon>
        <taxon>Schistosomatidae</taxon>
        <taxon>Schistosoma</taxon>
    </lineage>
</organism>
<protein>
    <submittedName>
        <fullName evidence="3">Secreted protein</fullName>
    </submittedName>
</protein>
<sequence length="128" mass="13891">MWSFVGASKSHFKSLRFFSSFNLELLADLFGGRIMDVVASSGPDFLDVLIDFLLSAFFFVSETDFEVLTEDCVAFSDSSLFSGVVAGAFEEGCGGAPLPTRTALDGEEVFFSMDEGCELTTLSRAFSK</sequence>
<dbReference type="Proteomes" id="UP000279833">
    <property type="component" value="Unassembled WGS sequence"/>
</dbReference>
<reference evidence="3" key="1">
    <citation type="submission" date="2016-06" db="UniProtKB">
        <authorList>
            <consortium name="WormBaseParasite"/>
        </authorList>
    </citation>
    <scope>IDENTIFICATION</scope>
</reference>
<gene>
    <name evidence="1" type="ORF">SCUD_LOCUS12135</name>
</gene>
<reference evidence="1 2" key="2">
    <citation type="submission" date="2018-11" db="EMBL/GenBank/DDBJ databases">
        <authorList>
            <consortium name="Pathogen Informatics"/>
        </authorList>
    </citation>
    <scope>NUCLEOTIDE SEQUENCE [LARGE SCALE GENOMIC DNA]</scope>
    <source>
        <strain evidence="1">Dakar</strain>
        <strain evidence="2">Dakar, Senegal</strain>
    </source>
</reference>